<evidence type="ECO:0000256" key="8">
    <source>
        <dbReference type="ARBA" id="ARBA00023288"/>
    </source>
</evidence>
<dbReference type="InterPro" id="IPR001806">
    <property type="entry name" value="Small_GTPase"/>
</dbReference>
<dbReference type="NCBIfam" id="TIGR00231">
    <property type="entry name" value="small_GTP"/>
    <property type="match status" value="1"/>
</dbReference>
<evidence type="ECO:0000256" key="6">
    <source>
        <dbReference type="ARBA" id="ARBA00023134"/>
    </source>
</evidence>
<dbReference type="SUPFAM" id="SSF52540">
    <property type="entry name" value="P-loop containing nucleoside triphosphate hydrolases"/>
    <property type="match status" value="1"/>
</dbReference>
<evidence type="ECO:0000313" key="10">
    <source>
        <dbReference type="EMBL" id="KAJ7738830.1"/>
    </source>
</evidence>
<dbReference type="AlphaFoldDB" id="A0AAD7ICP6"/>
<dbReference type="Proteomes" id="UP001215280">
    <property type="component" value="Unassembled WGS sequence"/>
</dbReference>
<dbReference type="SMART" id="SM00173">
    <property type="entry name" value="RAS"/>
    <property type="match status" value="1"/>
</dbReference>
<dbReference type="SMART" id="SM00175">
    <property type="entry name" value="RAB"/>
    <property type="match status" value="1"/>
</dbReference>
<evidence type="ECO:0000256" key="5">
    <source>
        <dbReference type="ARBA" id="ARBA00022741"/>
    </source>
</evidence>
<protein>
    <submittedName>
        <fullName evidence="10">P-loop containing nucleoside triphosphate hydrolase protein</fullName>
    </submittedName>
</protein>
<dbReference type="GO" id="GO:0005525">
    <property type="term" value="F:GTP binding"/>
    <property type="evidence" value="ECO:0007669"/>
    <property type="project" value="UniProtKB-KW"/>
</dbReference>
<keyword evidence="7" id="KW-0472">Membrane</keyword>
<dbReference type="SMART" id="SM00174">
    <property type="entry name" value="RHO"/>
    <property type="match status" value="1"/>
</dbReference>
<keyword evidence="3" id="KW-1003">Cell membrane</keyword>
<dbReference type="PROSITE" id="PS51421">
    <property type="entry name" value="RAS"/>
    <property type="match status" value="1"/>
</dbReference>
<dbReference type="FunFam" id="3.40.50.300:FF:000983">
    <property type="entry name" value="Rho family GTPase"/>
    <property type="match status" value="1"/>
</dbReference>
<keyword evidence="5" id="KW-0547">Nucleotide-binding</keyword>
<dbReference type="PROSITE" id="PS51420">
    <property type="entry name" value="RHO"/>
    <property type="match status" value="1"/>
</dbReference>
<reference evidence="10" key="1">
    <citation type="submission" date="2023-03" db="EMBL/GenBank/DDBJ databases">
        <title>Massive genome expansion in bonnet fungi (Mycena s.s.) driven by repeated elements and novel gene families across ecological guilds.</title>
        <authorList>
            <consortium name="Lawrence Berkeley National Laboratory"/>
            <person name="Harder C.B."/>
            <person name="Miyauchi S."/>
            <person name="Viragh M."/>
            <person name="Kuo A."/>
            <person name="Thoen E."/>
            <person name="Andreopoulos B."/>
            <person name="Lu D."/>
            <person name="Skrede I."/>
            <person name="Drula E."/>
            <person name="Henrissat B."/>
            <person name="Morin E."/>
            <person name="Kohler A."/>
            <person name="Barry K."/>
            <person name="LaButti K."/>
            <person name="Morin E."/>
            <person name="Salamov A."/>
            <person name="Lipzen A."/>
            <person name="Mereny Z."/>
            <person name="Hegedus B."/>
            <person name="Baldrian P."/>
            <person name="Stursova M."/>
            <person name="Weitz H."/>
            <person name="Taylor A."/>
            <person name="Grigoriev I.V."/>
            <person name="Nagy L.G."/>
            <person name="Martin F."/>
            <person name="Kauserud H."/>
        </authorList>
    </citation>
    <scope>NUCLEOTIDE SEQUENCE</scope>
    <source>
        <strain evidence="10">CBHHK188m</strain>
    </source>
</reference>
<dbReference type="PROSITE" id="PS51419">
    <property type="entry name" value="RAB"/>
    <property type="match status" value="1"/>
</dbReference>
<keyword evidence="8" id="KW-0449">Lipoprotein</keyword>
<dbReference type="GO" id="GO:0005886">
    <property type="term" value="C:plasma membrane"/>
    <property type="evidence" value="ECO:0007669"/>
    <property type="project" value="UniProtKB-SubCell"/>
</dbReference>
<proteinExistence type="inferred from homology"/>
<dbReference type="GO" id="GO:0003924">
    <property type="term" value="F:GTPase activity"/>
    <property type="evidence" value="ECO:0007669"/>
    <property type="project" value="InterPro"/>
</dbReference>
<dbReference type="PANTHER" id="PTHR24072">
    <property type="entry name" value="RHO FAMILY GTPASE"/>
    <property type="match status" value="1"/>
</dbReference>
<keyword evidence="11" id="KW-1185">Reference proteome</keyword>
<evidence type="ECO:0000256" key="2">
    <source>
        <dbReference type="ARBA" id="ARBA00010142"/>
    </source>
</evidence>
<comment type="similarity">
    <text evidence="2">Belongs to the small GTPase superfamily. Rho family.</text>
</comment>
<dbReference type="Pfam" id="PF00071">
    <property type="entry name" value="Ras"/>
    <property type="match status" value="1"/>
</dbReference>
<evidence type="ECO:0000256" key="4">
    <source>
        <dbReference type="ARBA" id="ARBA00022481"/>
    </source>
</evidence>
<evidence type="ECO:0000256" key="1">
    <source>
        <dbReference type="ARBA" id="ARBA00004342"/>
    </source>
</evidence>
<keyword evidence="6" id="KW-0342">GTP-binding</keyword>
<organism evidence="10 11">
    <name type="scientific">Mycena maculata</name>
    <dbReference type="NCBI Taxonomy" id="230809"/>
    <lineage>
        <taxon>Eukaryota</taxon>
        <taxon>Fungi</taxon>
        <taxon>Dikarya</taxon>
        <taxon>Basidiomycota</taxon>
        <taxon>Agaricomycotina</taxon>
        <taxon>Agaricomycetes</taxon>
        <taxon>Agaricomycetidae</taxon>
        <taxon>Agaricales</taxon>
        <taxon>Marasmiineae</taxon>
        <taxon>Mycenaceae</taxon>
        <taxon>Mycena</taxon>
    </lineage>
</organism>
<evidence type="ECO:0000256" key="3">
    <source>
        <dbReference type="ARBA" id="ARBA00022475"/>
    </source>
</evidence>
<dbReference type="InterPro" id="IPR003578">
    <property type="entry name" value="Small_GTPase_Rho"/>
</dbReference>
<comment type="subcellular location">
    <subcellularLocation>
        <location evidence="1">Cell membrane</location>
        <topology evidence="1">Lipid-anchor</topology>
        <orientation evidence="1">Cytoplasmic side</orientation>
    </subcellularLocation>
</comment>
<keyword evidence="4" id="KW-0488">Methylation</keyword>
<evidence type="ECO:0000256" key="7">
    <source>
        <dbReference type="ARBA" id="ARBA00023136"/>
    </source>
</evidence>
<sequence length="195" mass="21752">MAPRRIKLVVVGDGACGKTSLLIVYAYGKFPEAYIPNVFEGHVADVDLEGERIELALWDTEGQEYRRLRPLAFPDAHVILICFAVDNPDSLDNVQEKWIKEIQHLCYGVPFILVGCKTDLRTDPPLVDEQNKVGQRTLTTEEGRAVAKKVGAHEYLECSAKSGQGVNEVFLEVALVGRRPRHFAHPSPMARCIVL</sequence>
<dbReference type="Gene3D" id="3.40.50.300">
    <property type="entry name" value="P-loop containing nucleotide triphosphate hydrolases"/>
    <property type="match status" value="1"/>
</dbReference>
<dbReference type="GO" id="GO:0007264">
    <property type="term" value="P:small GTPase-mediated signal transduction"/>
    <property type="evidence" value="ECO:0007669"/>
    <property type="project" value="InterPro"/>
</dbReference>
<evidence type="ECO:0000256" key="9">
    <source>
        <dbReference type="ARBA" id="ARBA00023289"/>
    </source>
</evidence>
<dbReference type="InterPro" id="IPR005225">
    <property type="entry name" value="Small_GTP-bd"/>
</dbReference>
<evidence type="ECO:0000313" key="11">
    <source>
        <dbReference type="Proteomes" id="UP001215280"/>
    </source>
</evidence>
<accession>A0AAD7ICP6</accession>
<gene>
    <name evidence="10" type="ORF">DFH07DRAFT_840719</name>
</gene>
<comment type="caution">
    <text evidence="10">The sequence shown here is derived from an EMBL/GenBank/DDBJ whole genome shotgun (WGS) entry which is preliminary data.</text>
</comment>
<keyword evidence="9" id="KW-0636">Prenylation</keyword>
<dbReference type="InterPro" id="IPR027417">
    <property type="entry name" value="P-loop_NTPase"/>
</dbReference>
<dbReference type="EMBL" id="JARJLG010000135">
    <property type="protein sequence ID" value="KAJ7738830.1"/>
    <property type="molecule type" value="Genomic_DNA"/>
</dbReference>
<keyword evidence="10" id="KW-0378">Hydrolase</keyword>
<dbReference type="PRINTS" id="PR00449">
    <property type="entry name" value="RASTRNSFRMNG"/>
</dbReference>
<name>A0AAD7ICP6_9AGAR</name>